<proteinExistence type="predicted"/>
<dbReference type="STRING" id="858640.A3K86_21680"/>
<keyword evidence="2" id="KW-0732">Signal</keyword>
<evidence type="ECO:0000313" key="5">
    <source>
        <dbReference type="Proteomes" id="UP000078503"/>
    </source>
</evidence>
<feature type="region of interest" description="Disordered" evidence="1">
    <location>
        <begin position="19"/>
        <end position="82"/>
    </location>
</feature>
<sequence>MKKIAVGLLVMLLAGCAQQQAVTPVEPEPEKTPEVKPVEPTQPEVTPEVKPEKKPDVKPEVKPTPEKPKPKPKPKPVTTTKEGKLILGSQELIWLSAAKTHVKAKVDGNLKMSTIGVTEIQEFERDGKDWVKVKAGDELVELPVERWVKHNKVRQPVVKVRTQLADLNEQTEFVLVQGVKGVTLGENFIRDVAVLDAKRKFVQPKSK</sequence>
<dbReference type="Pfam" id="PF05618">
    <property type="entry name" value="Zn_protease"/>
    <property type="match status" value="1"/>
</dbReference>
<evidence type="ECO:0000256" key="2">
    <source>
        <dbReference type="SAM" id="SignalP"/>
    </source>
</evidence>
<feature type="domain" description="Retropepsin-like aspartic endopeptidase" evidence="3">
    <location>
        <begin position="86"/>
        <end position="205"/>
    </location>
</feature>
<dbReference type="PANTHER" id="PTHR38037:SF2">
    <property type="entry name" value="ATP-DEPENDENT ZINC PROTEASE DOMAIN-CONTAINING PROTEIN-RELATED"/>
    <property type="match status" value="1"/>
</dbReference>
<dbReference type="PANTHER" id="PTHR38037">
    <property type="entry name" value="ZN_PROTEASE DOMAIN-CONTAINING PROTEIN"/>
    <property type="match status" value="1"/>
</dbReference>
<dbReference type="Gene3D" id="2.40.70.10">
    <property type="entry name" value="Acid Proteases"/>
    <property type="match status" value="1"/>
</dbReference>
<feature type="compositionally biased region" description="Basic and acidic residues" evidence="1">
    <location>
        <begin position="28"/>
        <end position="37"/>
    </location>
</feature>
<dbReference type="AlphaFoldDB" id="A0A178K2L5"/>
<dbReference type="Proteomes" id="UP000078503">
    <property type="component" value="Unassembled WGS sequence"/>
</dbReference>
<dbReference type="EMBL" id="LVHF01000033">
    <property type="protein sequence ID" value="OAN11540.1"/>
    <property type="molecule type" value="Genomic_DNA"/>
</dbReference>
<comment type="caution">
    <text evidence="4">The sequence shown here is derived from an EMBL/GenBank/DDBJ whole genome shotgun (WGS) entry which is preliminary data.</text>
</comment>
<keyword evidence="5" id="KW-1185">Reference proteome</keyword>
<dbReference type="SUPFAM" id="SSF50630">
    <property type="entry name" value="Acid proteases"/>
    <property type="match status" value="1"/>
</dbReference>
<feature type="compositionally biased region" description="Basic and acidic residues" evidence="1">
    <location>
        <begin position="47"/>
        <end position="69"/>
    </location>
</feature>
<evidence type="ECO:0000256" key="1">
    <source>
        <dbReference type="SAM" id="MobiDB-lite"/>
    </source>
</evidence>
<evidence type="ECO:0000313" key="4">
    <source>
        <dbReference type="EMBL" id="OAN11540.1"/>
    </source>
</evidence>
<protein>
    <recommendedName>
        <fullName evidence="3">Retropepsin-like aspartic endopeptidase domain-containing protein</fullName>
    </recommendedName>
</protein>
<feature type="signal peptide" evidence="2">
    <location>
        <begin position="1"/>
        <end position="19"/>
    </location>
</feature>
<gene>
    <name evidence="4" type="ORF">A3K86_21680</name>
</gene>
<evidence type="ECO:0000259" key="3">
    <source>
        <dbReference type="Pfam" id="PF05618"/>
    </source>
</evidence>
<reference evidence="4 5" key="1">
    <citation type="submission" date="2016-03" db="EMBL/GenBank/DDBJ databases">
        <title>Photobacterium proteolyticum sp. nov. a protease producing bacterium isolated from ocean sediments of Laizhou Bay.</title>
        <authorList>
            <person name="Li Y."/>
        </authorList>
    </citation>
    <scope>NUCLEOTIDE SEQUENCE [LARGE SCALE GENOMIC DNA]</scope>
    <source>
        <strain evidence="4 5">R-40508</strain>
    </source>
</reference>
<dbReference type="RefSeq" id="WP_068336551.1">
    <property type="nucleotide sequence ID" value="NZ_LVHF01000033.1"/>
</dbReference>
<dbReference type="InterPro" id="IPR021109">
    <property type="entry name" value="Peptidase_aspartic_dom_sf"/>
</dbReference>
<name>A0A178K2L5_9GAMM</name>
<dbReference type="InterPro" id="IPR008503">
    <property type="entry name" value="Asp_endopeptidase"/>
</dbReference>
<dbReference type="PROSITE" id="PS51257">
    <property type="entry name" value="PROKAR_LIPOPROTEIN"/>
    <property type="match status" value="1"/>
</dbReference>
<dbReference type="OrthoDB" id="8546610at2"/>
<organism evidence="4 5">
    <name type="scientific">Photobacterium jeanii</name>
    <dbReference type="NCBI Taxonomy" id="858640"/>
    <lineage>
        <taxon>Bacteria</taxon>
        <taxon>Pseudomonadati</taxon>
        <taxon>Pseudomonadota</taxon>
        <taxon>Gammaproteobacteria</taxon>
        <taxon>Vibrionales</taxon>
        <taxon>Vibrionaceae</taxon>
        <taxon>Photobacterium</taxon>
    </lineage>
</organism>
<feature type="chain" id="PRO_5008089975" description="Retropepsin-like aspartic endopeptidase domain-containing protein" evidence="2">
    <location>
        <begin position="20"/>
        <end position="207"/>
    </location>
</feature>
<accession>A0A178K2L5</accession>